<evidence type="ECO:0000313" key="3">
    <source>
        <dbReference type="RefSeq" id="XP_052739776.1"/>
    </source>
</evidence>
<evidence type="ECO:0000313" key="2">
    <source>
        <dbReference type="Proteomes" id="UP001652582"/>
    </source>
</evidence>
<feature type="compositionally biased region" description="Acidic residues" evidence="1">
    <location>
        <begin position="22"/>
        <end position="72"/>
    </location>
</feature>
<accession>A0ABM3LL35</accession>
<feature type="compositionally biased region" description="Basic and acidic residues" evidence="1">
    <location>
        <begin position="8"/>
        <end position="21"/>
    </location>
</feature>
<sequence length="134" mass="15708">MGPPCMSWREDEEHPKEFDDLLDHEDLDEGESSSVELDSDDEESMEIEELDTSGEEEEEWEENNEEDEVWEENNEKNQKLEPETPGLTPSTPPECRQSVPQMRRGGASDWRRWRGTEWCRRFLSPGCPRHVCVP</sequence>
<dbReference type="Proteomes" id="UP001652582">
    <property type="component" value="Chromosome 10"/>
</dbReference>
<gene>
    <name evidence="3" type="primary">LOC112047914</name>
</gene>
<dbReference type="GeneID" id="112047914"/>
<feature type="compositionally biased region" description="Basic and acidic residues" evidence="1">
    <location>
        <begin position="73"/>
        <end position="82"/>
    </location>
</feature>
<feature type="region of interest" description="Disordered" evidence="1">
    <location>
        <begin position="1"/>
        <end position="108"/>
    </location>
</feature>
<name>A0ABM3LL35_BICAN</name>
<evidence type="ECO:0000256" key="1">
    <source>
        <dbReference type="SAM" id="MobiDB-lite"/>
    </source>
</evidence>
<protein>
    <submittedName>
        <fullName evidence="3">Uncharacterized protein LOC112047914 isoform X5</fullName>
    </submittedName>
</protein>
<organism evidence="2 3">
    <name type="scientific">Bicyclus anynana</name>
    <name type="common">Squinting bush brown butterfly</name>
    <dbReference type="NCBI Taxonomy" id="110368"/>
    <lineage>
        <taxon>Eukaryota</taxon>
        <taxon>Metazoa</taxon>
        <taxon>Ecdysozoa</taxon>
        <taxon>Arthropoda</taxon>
        <taxon>Hexapoda</taxon>
        <taxon>Insecta</taxon>
        <taxon>Pterygota</taxon>
        <taxon>Neoptera</taxon>
        <taxon>Endopterygota</taxon>
        <taxon>Lepidoptera</taxon>
        <taxon>Glossata</taxon>
        <taxon>Ditrysia</taxon>
        <taxon>Papilionoidea</taxon>
        <taxon>Nymphalidae</taxon>
        <taxon>Satyrinae</taxon>
        <taxon>Satyrini</taxon>
        <taxon>Mycalesina</taxon>
        <taxon>Bicyclus</taxon>
    </lineage>
</organism>
<proteinExistence type="predicted"/>
<reference evidence="3" key="1">
    <citation type="submission" date="2025-08" db="UniProtKB">
        <authorList>
            <consortium name="RefSeq"/>
        </authorList>
    </citation>
    <scope>IDENTIFICATION</scope>
</reference>
<keyword evidence="2" id="KW-1185">Reference proteome</keyword>
<dbReference type="RefSeq" id="XP_052739776.1">
    <property type="nucleotide sequence ID" value="XM_052883816.1"/>
</dbReference>